<evidence type="ECO:0000313" key="1">
    <source>
        <dbReference type="EMBL" id="ONH33812.1"/>
    </source>
</evidence>
<gene>
    <name evidence="1" type="ORF">BL253_00320</name>
</gene>
<dbReference type="AlphaFoldDB" id="A0A1V2IKT6"/>
<organism evidence="1 2">
    <name type="scientific">Pseudofrankia asymbiotica</name>
    <dbReference type="NCBI Taxonomy" id="1834516"/>
    <lineage>
        <taxon>Bacteria</taxon>
        <taxon>Bacillati</taxon>
        <taxon>Actinomycetota</taxon>
        <taxon>Actinomycetes</taxon>
        <taxon>Frankiales</taxon>
        <taxon>Frankiaceae</taxon>
        <taxon>Pseudofrankia</taxon>
    </lineage>
</organism>
<dbReference type="Proteomes" id="UP000188929">
    <property type="component" value="Unassembled WGS sequence"/>
</dbReference>
<dbReference type="EMBL" id="MOMC01000002">
    <property type="protein sequence ID" value="ONH33812.1"/>
    <property type="molecule type" value="Genomic_DNA"/>
</dbReference>
<accession>A0A1V2IKT6</accession>
<reference evidence="2" key="1">
    <citation type="submission" date="2016-10" db="EMBL/GenBank/DDBJ databases">
        <title>Frankia sp. NRRL B-16386 Genome sequencing.</title>
        <authorList>
            <person name="Ghodhbane-Gtari F."/>
            <person name="Swanson E."/>
            <person name="Gueddou A."/>
            <person name="Hezbri K."/>
            <person name="Ktari K."/>
            <person name="Nouioui I."/>
            <person name="Morris K."/>
            <person name="Simpson S."/>
            <person name="Abebe-Akele F."/>
            <person name="Thomas K."/>
            <person name="Gtari M."/>
            <person name="Tisa L.S."/>
        </authorList>
    </citation>
    <scope>NUCLEOTIDE SEQUENCE [LARGE SCALE GENOMIC DNA]</scope>
    <source>
        <strain evidence="2">NRRL B-16386</strain>
    </source>
</reference>
<keyword evidence="2" id="KW-1185">Reference proteome</keyword>
<name>A0A1V2IKT6_9ACTN</name>
<comment type="caution">
    <text evidence="1">The sequence shown here is derived from an EMBL/GenBank/DDBJ whole genome shotgun (WGS) entry which is preliminary data.</text>
</comment>
<proteinExistence type="predicted"/>
<protein>
    <submittedName>
        <fullName evidence="1">Uncharacterized protein</fullName>
    </submittedName>
</protein>
<sequence length="89" mass="9558">MPQVGREPTDDMLVTRLGGSEITVRPELAAGRDNAPIILFRLVSPMFDTLAVAYLGPTEARALAHALLAAADTIDPSGPASWRTPPRRH</sequence>
<evidence type="ECO:0000313" key="2">
    <source>
        <dbReference type="Proteomes" id="UP000188929"/>
    </source>
</evidence>
<dbReference type="OrthoDB" id="3217454at2"/>